<organism evidence="3">
    <name type="scientific">Davidia involucrata</name>
    <name type="common">Dove tree</name>
    <dbReference type="NCBI Taxonomy" id="16924"/>
    <lineage>
        <taxon>Eukaryota</taxon>
        <taxon>Viridiplantae</taxon>
        <taxon>Streptophyta</taxon>
        <taxon>Embryophyta</taxon>
        <taxon>Tracheophyta</taxon>
        <taxon>Spermatophyta</taxon>
        <taxon>Magnoliopsida</taxon>
        <taxon>eudicotyledons</taxon>
        <taxon>Gunneridae</taxon>
        <taxon>Pentapetalae</taxon>
        <taxon>asterids</taxon>
        <taxon>Cornales</taxon>
        <taxon>Nyssaceae</taxon>
        <taxon>Davidia</taxon>
    </lineage>
</organism>
<feature type="compositionally biased region" description="Polar residues" evidence="1">
    <location>
        <begin position="43"/>
        <end position="62"/>
    </location>
</feature>
<evidence type="ECO:0000256" key="1">
    <source>
        <dbReference type="SAM" id="MobiDB-lite"/>
    </source>
</evidence>
<feature type="region of interest" description="Disordered" evidence="1">
    <location>
        <begin position="89"/>
        <end position="121"/>
    </location>
</feature>
<dbReference type="AlphaFoldDB" id="A0A5B7C4Q6"/>
<dbReference type="Pfam" id="PF13178">
    <property type="entry name" value="DUF4005"/>
    <property type="match status" value="1"/>
</dbReference>
<feature type="region of interest" description="Disordered" evidence="1">
    <location>
        <begin position="159"/>
        <end position="191"/>
    </location>
</feature>
<sequence>MWRSSRDSCIGNQEPEEKHRWLDQWTTGRTSCDQRDPIKTVEIDTSQPYSYSAPNFRRSQNQHYHHQQQKPSSHSVASPLYRAHHNFTMQLPNTPASPSKPKPIRVHSASPRCLREERNYPTAQTPNLGSTYCHGMGVSGNNGAGAMPNYMAATASAKARVRSQSAPRQRPLTPEREKMGSARKRLSFPVPDPYNGTFDHDLRSPPCCKTIQGGHFGVEQRPNMSSCCIDSLGDEISPPSTSDLRR</sequence>
<feature type="compositionally biased region" description="Basic and acidic residues" evidence="1">
    <location>
        <begin position="32"/>
        <end position="42"/>
    </location>
</feature>
<evidence type="ECO:0000259" key="2">
    <source>
        <dbReference type="Pfam" id="PF13178"/>
    </source>
</evidence>
<gene>
    <name evidence="3" type="ORF">Din_045269</name>
</gene>
<dbReference type="EMBL" id="GHES01045269">
    <property type="protein sequence ID" value="MPA75828.1"/>
    <property type="molecule type" value="Transcribed_RNA"/>
</dbReference>
<feature type="domain" description="DUF4005" evidence="2">
    <location>
        <begin position="110"/>
        <end position="197"/>
    </location>
</feature>
<accession>A0A5B7C4Q6</accession>
<proteinExistence type="predicted"/>
<evidence type="ECO:0000313" key="3">
    <source>
        <dbReference type="EMBL" id="MPA75828.1"/>
    </source>
</evidence>
<protein>
    <recommendedName>
        <fullName evidence="2">DUF4005 domain-containing protein</fullName>
    </recommendedName>
</protein>
<feature type="region of interest" description="Disordered" evidence="1">
    <location>
        <begin position="1"/>
        <end position="76"/>
    </location>
</feature>
<reference evidence="3" key="1">
    <citation type="submission" date="2019-08" db="EMBL/GenBank/DDBJ databases">
        <title>Reference gene set and small RNA set construction with multiple tissues from Davidia involucrata Baill.</title>
        <authorList>
            <person name="Yang H."/>
            <person name="Zhou C."/>
            <person name="Li G."/>
            <person name="Wang J."/>
            <person name="Gao P."/>
            <person name="Wang M."/>
            <person name="Wang R."/>
            <person name="Zhao Y."/>
        </authorList>
    </citation>
    <scope>NUCLEOTIDE SEQUENCE</scope>
    <source>
        <tissue evidence="3">Mixed with DoveR01_LX</tissue>
    </source>
</reference>
<dbReference type="InterPro" id="IPR025064">
    <property type="entry name" value="DUF4005"/>
</dbReference>
<name>A0A5B7C4Q6_DAVIN</name>